<organism evidence="2 3">
    <name type="scientific">Cardiocondyla obscurior</name>
    <dbReference type="NCBI Taxonomy" id="286306"/>
    <lineage>
        <taxon>Eukaryota</taxon>
        <taxon>Metazoa</taxon>
        <taxon>Ecdysozoa</taxon>
        <taxon>Arthropoda</taxon>
        <taxon>Hexapoda</taxon>
        <taxon>Insecta</taxon>
        <taxon>Pterygota</taxon>
        <taxon>Neoptera</taxon>
        <taxon>Endopterygota</taxon>
        <taxon>Hymenoptera</taxon>
        <taxon>Apocrita</taxon>
        <taxon>Aculeata</taxon>
        <taxon>Formicoidea</taxon>
        <taxon>Formicidae</taxon>
        <taxon>Myrmicinae</taxon>
        <taxon>Cardiocondyla</taxon>
    </lineage>
</organism>
<sequence>MERTAVTRNACVRGYMYTRHVHVFALRFLVTDQPAGDRTQGKNLKEDWVTFVGREPLLDEHPERRRRPRMGILHRRSNPEDHL</sequence>
<keyword evidence="3" id="KW-1185">Reference proteome</keyword>
<proteinExistence type="predicted"/>
<name>A0AAW2EGI4_9HYME</name>
<comment type="caution">
    <text evidence="2">The sequence shown here is derived from an EMBL/GenBank/DDBJ whole genome shotgun (WGS) entry which is preliminary data.</text>
</comment>
<evidence type="ECO:0000256" key="1">
    <source>
        <dbReference type="SAM" id="MobiDB-lite"/>
    </source>
</evidence>
<gene>
    <name evidence="2" type="ORF">PUN28_018245</name>
</gene>
<dbReference type="Proteomes" id="UP001430953">
    <property type="component" value="Unassembled WGS sequence"/>
</dbReference>
<accession>A0AAW2EGI4</accession>
<reference evidence="2 3" key="1">
    <citation type="submission" date="2023-03" db="EMBL/GenBank/DDBJ databases">
        <title>High recombination rates correlate with genetic variation in Cardiocondyla obscurior ants.</title>
        <authorList>
            <person name="Errbii M."/>
        </authorList>
    </citation>
    <scope>NUCLEOTIDE SEQUENCE [LARGE SCALE GENOMIC DNA]</scope>
    <source>
        <strain evidence="2">Alpha-2009</strain>
        <tissue evidence="2">Whole body</tissue>
    </source>
</reference>
<dbReference type="AlphaFoldDB" id="A0AAW2EGI4"/>
<feature type="region of interest" description="Disordered" evidence="1">
    <location>
        <begin position="59"/>
        <end position="83"/>
    </location>
</feature>
<protein>
    <submittedName>
        <fullName evidence="2">Uncharacterized protein</fullName>
    </submittedName>
</protein>
<feature type="compositionally biased region" description="Basic residues" evidence="1">
    <location>
        <begin position="64"/>
        <end position="76"/>
    </location>
</feature>
<evidence type="ECO:0000313" key="3">
    <source>
        <dbReference type="Proteomes" id="UP001430953"/>
    </source>
</evidence>
<dbReference type="EMBL" id="JADYXP020000022">
    <property type="protein sequence ID" value="KAL0102816.1"/>
    <property type="molecule type" value="Genomic_DNA"/>
</dbReference>
<evidence type="ECO:0000313" key="2">
    <source>
        <dbReference type="EMBL" id="KAL0102816.1"/>
    </source>
</evidence>